<protein>
    <submittedName>
        <fullName evidence="5">Sulfurtransferase</fullName>
        <ecNumber evidence="5">2.8.1.-</ecNumber>
    </submittedName>
</protein>
<dbReference type="EMBL" id="JBHULH010000004">
    <property type="protein sequence ID" value="MFD2567868.1"/>
    <property type="molecule type" value="Genomic_DNA"/>
</dbReference>
<gene>
    <name evidence="5" type="ORF">ACFSRZ_10830</name>
</gene>
<dbReference type="InterPro" id="IPR001763">
    <property type="entry name" value="Rhodanese-like_dom"/>
</dbReference>
<dbReference type="RefSeq" id="WP_379666573.1">
    <property type="nucleotide sequence ID" value="NZ_JBHULH010000004.1"/>
</dbReference>
<evidence type="ECO:0000313" key="5">
    <source>
        <dbReference type="EMBL" id="MFD2567868.1"/>
    </source>
</evidence>
<sequence>MLKIPDALVDCHWLHQHLDDENLIVLDATLPKVTNKGKEEIQHDVEIPKARFFDIKNLFSEENAPFPNTLLTPEKFEQRARELGVNNDSGIVVYDIHGVYSSPRVWWMFKAMGLDNVAVLNGGLPKWISEGYKTEEKKDKNPTTGNFTAKYNSRLFVDAPYVLNSLNKLEEQILDARSLSRFQGQSPEPRKGVRSGHIPNSKSLPYASVLKGSELRSKEELKSLYQQVNQEDKPMVFSCGSGITACVLALGATIAGYNQLTVYDGSWTEWGSLHDLPIEV</sequence>
<dbReference type="EC" id="2.8.1.-" evidence="5"/>
<feature type="domain" description="Rhodanese" evidence="4">
    <location>
        <begin position="172"/>
        <end position="279"/>
    </location>
</feature>
<proteinExistence type="predicted"/>
<evidence type="ECO:0000259" key="4">
    <source>
        <dbReference type="PROSITE" id="PS50206"/>
    </source>
</evidence>
<dbReference type="Pfam" id="PF00581">
    <property type="entry name" value="Rhodanese"/>
    <property type="match status" value="2"/>
</dbReference>
<keyword evidence="1 5" id="KW-0808">Transferase</keyword>
<dbReference type="CDD" id="cd01449">
    <property type="entry name" value="TST_Repeat_2"/>
    <property type="match status" value="1"/>
</dbReference>
<evidence type="ECO:0000256" key="2">
    <source>
        <dbReference type="ARBA" id="ARBA00022737"/>
    </source>
</evidence>
<reference evidence="6" key="1">
    <citation type="journal article" date="2019" name="Int. J. Syst. Evol. Microbiol.">
        <title>The Global Catalogue of Microorganisms (GCM) 10K type strain sequencing project: providing services to taxonomists for standard genome sequencing and annotation.</title>
        <authorList>
            <consortium name="The Broad Institute Genomics Platform"/>
            <consortium name="The Broad Institute Genome Sequencing Center for Infectious Disease"/>
            <person name="Wu L."/>
            <person name="Ma J."/>
        </authorList>
    </citation>
    <scope>NUCLEOTIDE SEQUENCE [LARGE SCALE GENOMIC DNA]</scope>
    <source>
        <strain evidence="6">KCTC 52127</strain>
    </source>
</reference>
<dbReference type="GO" id="GO:0016740">
    <property type="term" value="F:transferase activity"/>
    <property type="evidence" value="ECO:0007669"/>
    <property type="project" value="UniProtKB-KW"/>
</dbReference>
<dbReference type="CDD" id="cd01448">
    <property type="entry name" value="TST_Repeat_1"/>
    <property type="match status" value="1"/>
</dbReference>
<dbReference type="Gene3D" id="3.40.250.10">
    <property type="entry name" value="Rhodanese-like domain"/>
    <property type="match status" value="2"/>
</dbReference>
<dbReference type="PANTHER" id="PTHR11364">
    <property type="entry name" value="THIOSULFATE SULFERTANSFERASE"/>
    <property type="match status" value="1"/>
</dbReference>
<dbReference type="SUPFAM" id="SSF52821">
    <property type="entry name" value="Rhodanese/Cell cycle control phosphatase"/>
    <property type="match status" value="2"/>
</dbReference>
<comment type="caution">
    <text evidence="5">The sequence shown here is derived from an EMBL/GenBank/DDBJ whole genome shotgun (WGS) entry which is preliminary data.</text>
</comment>
<evidence type="ECO:0000256" key="3">
    <source>
        <dbReference type="SAM" id="MobiDB-lite"/>
    </source>
</evidence>
<dbReference type="InterPro" id="IPR036873">
    <property type="entry name" value="Rhodanese-like_dom_sf"/>
</dbReference>
<organism evidence="5 6">
    <name type="scientific">Pseudotenacibaculum haliotis</name>
    <dbReference type="NCBI Taxonomy" id="1862138"/>
    <lineage>
        <taxon>Bacteria</taxon>
        <taxon>Pseudomonadati</taxon>
        <taxon>Bacteroidota</taxon>
        <taxon>Flavobacteriia</taxon>
        <taxon>Flavobacteriales</taxon>
        <taxon>Flavobacteriaceae</taxon>
        <taxon>Pseudotenacibaculum</taxon>
    </lineage>
</organism>
<dbReference type="PROSITE" id="PS50206">
    <property type="entry name" value="RHODANESE_3"/>
    <property type="match status" value="2"/>
</dbReference>
<keyword evidence="2" id="KW-0677">Repeat</keyword>
<evidence type="ECO:0000313" key="6">
    <source>
        <dbReference type="Proteomes" id="UP001597508"/>
    </source>
</evidence>
<evidence type="ECO:0000256" key="1">
    <source>
        <dbReference type="ARBA" id="ARBA00022679"/>
    </source>
</evidence>
<dbReference type="Proteomes" id="UP001597508">
    <property type="component" value="Unassembled WGS sequence"/>
</dbReference>
<dbReference type="InterPro" id="IPR045078">
    <property type="entry name" value="TST/MPST-like"/>
</dbReference>
<feature type="region of interest" description="Disordered" evidence="3">
    <location>
        <begin position="180"/>
        <end position="200"/>
    </location>
</feature>
<dbReference type="SMART" id="SM00450">
    <property type="entry name" value="RHOD"/>
    <property type="match status" value="2"/>
</dbReference>
<feature type="domain" description="Rhodanese" evidence="4">
    <location>
        <begin position="19"/>
        <end position="136"/>
    </location>
</feature>
<dbReference type="PANTHER" id="PTHR11364:SF27">
    <property type="entry name" value="SULFURTRANSFERASE"/>
    <property type="match status" value="1"/>
</dbReference>
<keyword evidence="6" id="KW-1185">Reference proteome</keyword>
<name>A0ABW5LUZ1_9FLAO</name>
<accession>A0ABW5LUZ1</accession>